<organism evidence="2 3">
    <name type="scientific">[Candida] subhashii</name>
    <dbReference type="NCBI Taxonomy" id="561895"/>
    <lineage>
        <taxon>Eukaryota</taxon>
        <taxon>Fungi</taxon>
        <taxon>Dikarya</taxon>
        <taxon>Ascomycota</taxon>
        <taxon>Saccharomycotina</taxon>
        <taxon>Pichiomycetes</taxon>
        <taxon>Debaryomycetaceae</taxon>
        <taxon>Spathaspora</taxon>
    </lineage>
</organism>
<keyword evidence="3" id="KW-1185">Reference proteome</keyword>
<dbReference type="Proteomes" id="UP000694255">
    <property type="component" value="Unassembled WGS sequence"/>
</dbReference>
<name>A0A8J5UY68_9ASCO</name>
<sequence>MNVYSSDIQYHQFQSNGHLRHNYDILTEKVEELIRICESTFVTSQSQTDNLIKSLQATIELISNNHEPDSDYPIHVYRKLQRLVEGYRQLIKYLQSDDHEPGSNGSVTEILHGDGISPISSPSLFETPQRHQKESSEISLPRQPQQTTTTVDTNSEFDDEEDDYDDIDSELHNSLITLKPMKLNRAETPRLVPNVNTSPFKNNIPPGMISSTPTKQQMSPHSVIIPSPAYEYMKSHAVDNTFTTTDTLE</sequence>
<dbReference type="EMBL" id="JAGSYN010000160">
    <property type="protein sequence ID" value="KAG7662869.1"/>
    <property type="molecule type" value="Genomic_DNA"/>
</dbReference>
<gene>
    <name evidence="2" type="ORF">J8A68_003639</name>
</gene>
<feature type="compositionally biased region" description="Acidic residues" evidence="1">
    <location>
        <begin position="155"/>
        <end position="165"/>
    </location>
</feature>
<evidence type="ECO:0000313" key="3">
    <source>
        <dbReference type="Proteomes" id="UP000694255"/>
    </source>
</evidence>
<feature type="region of interest" description="Disordered" evidence="1">
    <location>
        <begin position="96"/>
        <end position="165"/>
    </location>
</feature>
<reference evidence="2 3" key="1">
    <citation type="journal article" date="2021" name="DNA Res.">
        <title>Genome analysis of Candida subhashii reveals its hybrid nature and dual mitochondrial genome conformations.</title>
        <authorList>
            <person name="Mixao V."/>
            <person name="Hegedusova E."/>
            <person name="Saus E."/>
            <person name="Pryszcz L.P."/>
            <person name="Cillingova A."/>
            <person name="Nosek J."/>
            <person name="Gabaldon T."/>
        </authorList>
    </citation>
    <scope>NUCLEOTIDE SEQUENCE [LARGE SCALE GENOMIC DNA]</scope>
    <source>
        <strain evidence="2 3">CBS 10753</strain>
    </source>
</reference>
<evidence type="ECO:0000313" key="2">
    <source>
        <dbReference type="EMBL" id="KAG7662869.1"/>
    </source>
</evidence>
<protein>
    <submittedName>
        <fullName evidence="2">Uncharacterized protein</fullName>
    </submittedName>
</protein>
<proteinExistence type="predicted"/>
<accession>A0A8J5UY68</accession>
<evidence type="ECO:0000256" key="1">
    <source>
        <dbReference type="SAM" id="MobiDB-lite"/>
    </source>
</evidence>
<dbReference type="GeneID" id="73470439"/>
<dbReference type="RefSeq" id="XP_049263102.1">
    <property type="nucleotide sequence ID" value="XM_049407516.1"/>
</dbReference>
<comment type="caution">
    <text evidence="2">The sequence shown here is derived from an EMBL/GenBank/DDBJ whole genome shotgun (WGS) entry which is preliminary data.</text>
</comment>
<dbReference type="AlphaFoldDB" id="A0A8J5UY68"/>
<feature type="compositionally biased region" description="Polar residues" evidence="1">
    <location>
        <begin position="142"/>
        <end position="154"/>
    </location>
</feature>